<dbReference type="InterPro" id="IPR011024">
    <property type="entry name" value="G_crystallin-like"/>
</dbReference>
<organism evidence="10 11">
    <name type="scientific">Xyrichtys novacula</name>
    <name type="common">Pearly razorfish</name>
    <name type="synonym">Hemipteronotus novacula</name>
    <dbReference type="NCBI Taxonomy" id="13765"/>
    <lineage>
        <taxon>Eukaryota</taxon>
        <taxon>Metazoa</taxon>
        <taxon>Chordata</taxon>
        <taxon>Craniata</taxon>
        <taxon>Vertebrata</taxon>
        <taxon>Euteleostomi</taxon>
        <taxon>Actinopterygii</taxon>
        <taxon>Neopterygii</taxon>
        <taxon>Teleostei</taxon>
        <taxon>Neoteleostei</taxon>
        <taxon>Acanthomorphata</taxon>
        <taxon>Eupercaria</taxon>
        <taxon>Labriformes</taxon>
        <taxon>Labridae</taxon>
        <taxon>Xyrichtys</taxon>
    </lineage>
</organism>
<dbReference type="FunFam" id="2.60.20.10:FF:000005">
    <property type="entry name" value="Crystallin, beta B1"/>
    <property type="match status" value="1"/>
</dbReference>
<dbReference type="PROSITE" id="PS50915">
    <property type="entry name" value="CRYSTALLIN_BETA_GAMMA"/>
    <property type="match status" value="2"/>
</dbReference>
<evidence type="ECO:0000256" key="8">
    <source>
        <dbReference type="SAM" id="MobiDB-lite"/>
    </source>
</evidence>
<evidence type="ECO:0000256" key="2">
    <source>
        <dbReference type="ARBA" id="ARBA00009646"/>
    </source>
</evidence>
<dbReference type="PANTHER" id="PTHR11818:SF13">
    <property type="entry name" value="BETA-CRYSTALLIN B3"/>
    <property type="match status" value="1"/>
</dbReference>
<gene>
    <name evidence="10" type="ORF">XNOV1_A031060</name>
</gene>
<dbReference type="PRINTS" id="PR01367">
    <property type="entry name" value="BGCRYSTALLIN"/>
</dbReference>
<comment type="subunit">
    <text evidence="6">Homo/heterodimer, or complexes of higher-order. The structure of beta-crystallin oligomers seems to be stabilized through interactions between the N-terminal arms.</text>
</comment>
<keyword evidence="4" id="KW-0273">Eye lens protein</keyword>
<evidence type="ECO:0000259" key="9">
    <source>
        <dbReference type="PROSITE" id="PS50915"/>
    </source>
</evidence>
<dbReference type="GO" id="GO:0007601">
    <property type="term" value="P:visual perception"/>
    <property type="evidence" value="ECO:0007669"/>
    <property type="project" value="TreeGrafter"/>
</dbReference>
<name>A0AAV1ES54_XYRNO</name>
<dbReference type="Pfam" id="PF00030">
    <property type="entry name" value="Crystall"/>
    <property type="match status" value="2"/>
</dbReference>
<proteinExistence type="inferred from homology"/>
<evidence type="ECO:0000256" key="4">
    <source>
        <dbReference type="ARBA" id="ARBA00022613"/>
    </source>
</evidence>
<sequence length="243" mass="27606">MSEQQGTPDQLPAEKGQGGAGATYKLTIYEFENFRGRKAEFSGECKSAWEKTQKIGSIIVESGPWVGYERPGYAGEQFVLEKGEYPLWSSWTNWQNSFMLCSFRPLKVDSAEHKLHLFENAGFEGRKMEIFDDDVPSLWVYSFQDRVASVKAVNGTWVGYSYPGYRGRQYVFEHGDYKHWNDWGAAAPLIQSVRRVRDMQWHKRGCFIAPSPAPPNPNPNPNPKPKPNPTPAPNPKSQTQPQT</sequence>
<dbReference type="GO" id="GO:0002088">
    <property type="term" value="P:lens development in camera-type eye"/>
    <property type="evidence" value="ECO:0007669"/>
    <property type="project" value="TreeGrafter"/>
</dbReference>
<feature type="domain" description="Beta/gamma crystallin 'Greek key'" evidence="9">
    <location>
        <begin position="155"/>
        <end position="197"/>
    </location>
</feature>
<keyword evidence="11" id="KW-1185">Reference proteome</keyword>
<dbReference type="PANTHER" id="PTHR11818">
    <property type="entry name" value="BETA/GAMMA CRYSTALLIN"/>
    <property type="match status" value="1"/>
</dbReference>
<evidence type="ECO:0000256" key="5">
    <source>
        <dbReference type="ARBA" id="ARBA00022737"/>
    </source>
</evidence>
<dbReference type="InterPro" id="IPR050252">
    <property type="entry name" value="Beta/Gamma-Crystallin"/>
</dbReference>
<dbReference type="Gene3D" id="2.60.20.10">
    <property type="entry name" value="Crystallins"/>
    <property type="match status" value="2"/>
</dbReference>
<dbReference type="GO" id="GO:0005212">
    <property type="term" value="F:structural constituent of eye lens"/>
    <property type="evidence" value="ECO:0007669"/>
    <property type="project" value="UniProtKB-KW"/>
</dbReference>
<feature type="compositionally biased region" description="Pro residues" evidence="8">
    <location>
        <begin position="211"/>
        <end position="234"/>
    </location>
</feature>
<evidence type="ECO:0000313" key="11">
    <source>
        <dbReference type="Proteomes" id="UP001178508"/>
    </source>
</evidence>
<feature type="region of interest" description="Disordered" evidence="8">
    <location>
        <begin position="206"/>
        <end position="243"/>
    </location>
</feature>
<evidence type="ECO:0000256" key="6">
    <source>
        <dbReference type="ARBA" id="ARBA00025922"/>
    </source>
</evidence>
<dbReference type="AlphaFoldDB" id="A0AAV1ES54"/>
<dbReference type="FunFam" id="2.60.20.10:FF:000002">
    <property type="entry name" value="Crystallin, beta B2"/>
    <property type="match status" value="1"/>
</dbReference>
<dbReference type="SMART" id="SM00247">
    <property type="entry name" value="XTALbg"/>
    <property type="match status" value="2"/>
</dbReference>
<accession>A0AAV1ES54</accession>
<reference evidence="10" key="1">
    <citation type="submission" date="2023-08" db="EMBL/GenBank/DDBJ databases">
        <authorList>
            <person name="Alioto T."/>
            <person name="Alioto T."/>
            <person name="Gomez Garrido J."/>
        </authorList>
    </citation>
    <scope>NUCLEOTIDE SEQUENCE</scope>
</reference>
<comment type="function">
    <text evidence="1">Crystallins are the dominant structural components of the vertebrate eye lens.</text>
</comment>
<evidence type="ECO:0000256" key="3">
    <source>
        <dbReference type="ARBA" id="ARBA00019518"/>
    </source>
</evidence>
<protein>
    <recommendedName>
        <fullName evidence="3">Beta-crystallin B3</fullName>
    </recommendedName>
    <alternativeName>
        <fullName evidence="7">Beta-B3 crystallin</fullName>
    </alternativeName>
</protein>
<evidence type="ECO:0000256" key="7">
    <source>
        <dbReference type="ARBA" id="ARBA00032629"/>
    </source>
</evidence>
<dbReference type="Proteomes" id="UP001178508">
    <property type="component" value="Chromosome 2"/>
</dbReference>
<dbReference type="EMBL" id="OY660865">
    <property type="protein sequence ID" value="CAJ1051540.1"/>
    <property type="molecule type" value="Genomic_DNA"/>
</dbReference>
<evidence type="ECO:0000313" key="10">
    <source>
        <dbReference type="EMBL" id="CAJ1051540.1"/>
    </source>
</evidence>
<comment type="similarity">
    <text evidence="2">Belongs to the beta/gamma-crystallin family.</text>
</comment>
<dbReference type="InterPro" id="IPR001064">
    <property type="entry name" value="Beta/gamma_crystallin"/>
</dbReference>
<evidence type="ECO:0000256" key="1">
    <source>
        <dbReference type="ARBA" id="ARBA00003689"/>
    </source>
</evidence>
<keyword evidence="5" id="KW-0677">Repeat</keyword>
<dbReference type="SUPFAM" id="SSF49695">
    <property type="entry name" value="gamma-Crystallin-like"/>
    <property type="match status" value="1"/>
</dbReference>
<feature type="domain" description="Beta/gamma crystallin 'Greek key'" evidence="9">
    <location>
        <begin position="63"/>
        <end position="107"/>
    </location>
</feature>